<dbReference type="Pfam" id="PF03992">
    <property type="entry name" value="ABM"/>
    <property type="match status" value="2"/>
</dbReference>
<comment type="caution">
    <text evidence="3">The sequence shown here is derived from an EMBL/GenBank/DDBJ whole genome shotgun (WGS) entry which is preliminary data.</text>
</comment>
<dbReference type="PROSITE" id="PS51725">
    <property type="entry name" value="ABM"/>
    <property type="match status" value="1"/>
</dbReference>
<accession>A0A916UI38</accession>
<feature type="transmembrane region" description="Helical" evidence="1">
    <location>
        <begin position="294"/>
        <end position="312"/>
    </location>
</feature>
<protein>
    <submittedName>
        <fullName evidence="3">Antibiotic biosynthesis monooxygenase</fullName>
    </submittedName>
</protein>
<organism evidence="3 4">
    <name type="scientific">Chelatococcus reniformis</name>
    <dbReference type="NCBI Taxonomy" id="1494448"/>
    <lineage>
        <taxon>Bacteria</taxon>
        <taxon>Pseudomonadati</taxon>
        <taxon>Pseudomonadota</taxon>
        <taxon>Alphaproteobacteria</taxon>
        <taxon>Hyphomicrobiales</taxon>
        <taxon>Chelatococcaceae</taxon>
        <taxon>Chelatococcus</taxon>
    </lineage>
</organism>
<sequence length="313" mass="34604">MPGAVTIVTQTRVQPGFDDAFAVWQEQTSAMIAALPGFLGQTVMRPSPPAQVDWVILQRFANSAAAIGWLNSPERMARINGAQSMLVGRDDVHVVPDGSSGVLPAPVSAVISTRIKPGQEKAYRAWEQRIAAAQCKAPGFQGYRFEPPIPGVQEDWLSILRFDSEANLNAWLESPQRKMLLAEADAFTEEFHARVARAGFDQWFPEPDKGQPPQAVWKQNMLVLLMLYPVVFLFGFAVQSPLLVGRMGLSFPLALFIGNVASVLLLTYLVPWISRRFGWWLSPARPSTQVDWRGAAILAALYLVMIGVFIRVS</sequence>
<dbReference type="Gene3D" id="3.30.70.100">
    <property type="match status" value="2"/>
</dbReference>
<reference evidence="3" key="1">
    <citation type="journal article" date="2014" name="Int. J. Syst. Evol. Microbiol.">
        <title>Complete genome sequence of Corynebacterium casei LMG S-19264T (=DSM 44701T), isolated from a smear-ripened cheese.</title>
        <authorList>
            <consortium name="US DOE Joint Genome Institute (JGI-PGF)"/>
            <person name="Walter F."/>
            <person name="Albersmeier A."/>
            <person name="Kalinowski J."/>
            <person name="Ruckert C."/>
        </authorList>
    </citation>
    <scope>NUCLEOTIDE SEQUENCE</scope>
    <source>
        <strain evidence="3">CGMCC 1.12919</strain>
    </source>
</reference>
<name>A0A916UI38_9HYPH</name>
<keyword evidence="3" id="KW-0560">Oxidoreductase</keyword>
<proteinExistence type="predicted"/>
<evidence type="ECO:0000313" key="4">
    <source>
        <dbReference type="Proteomes" id="UP000637002"/>
    </source>
</evidence>
<dbReference type="Proteomes" id="UP000637002">
    <property type="component" value="Unassembled WGS sequence"/>
</dbReference>
<dbReference type="InterPro" id="IPR038762">
    <property type="entry name" value="ABM_predict"/>
</dbReference>
<dbReference type="InterPro" id="IPR007138">
    <property type="entry name" value="ABM_dom"/>
</dbReference>
<dbReference type="PANTHER" id="PTHR40057:SF1">
    <property type="entry name" value="SLR1162 PROTEIN"/>
    <property type="match status" value="1"/>
</dbReference>
<keyword evidence="1" id="KW-1133">Transmembrane helix</keyword>
<keyword evidence="1" id="KW-0472">Membrane</keyword>
<gene>
    <name evidence="3" type="ORF">GCM10010994_33910</name>
</gene>
<feature type="domain" description="ABM" evidence="2">
    <location>
        <begin position="5"/>
        <end position="103"/>
    </location>
</feature>
<feature type="transmembrane region" description="Helical" evidence="1">
    <location>
        <begin position="221"/>
        <end position="244"/>
    </location>
</feature>
<dbReference type="SUPFAM" id="SSF54909">
    <property type="entry name" value="Dimeric alpha+beta barrel"/>
    <property type="match status" value="2"/>
</dbReference>
<dbReference type="GO" id="GO:0004497">
    <property type="term" value="F:monooxygenase activity"/>
    <property type="evidence" value="ECO:0007669"/>
    <property type="project" value="UniProtKB-KW"/>
</dbReference>
<evidence type="ECO:0000313" key="3">
    <source>
        <dbReference type="EMBL" id="GGC72763.1"/>
    </source>
</evidence>
<dbReference type="EMBL" id="BMGG01000006">
    <property type="protein sequence ID" value="GGC72763.1"/>
    <property type="molecule type" value="Genomic_DNA"/>
</dbReference>
<feature type="transmembrane region" description="Helical" evidence="1">
    <location>
        <begin position="251"/>
        <end position="274"/>
    </location>
</feature>
<dbReference type="AlphaFoldDB" id="A0A916UI38"/>
<dbReference type="InterPro" id="IPR011008">
    <property type="entry name" value="Dimeric_a/b-barrel"/>
</dbReference>
<dbReference type="PANTHER" id="PTHR40057">
    <property type="entry name" value="SLR1162 PROTEIN"/>
    <property type="match status" value="1"/>
</dbReference>
<evidence type="ECO:0000256" key="1">
    <source>
        <dbReference type="SAM" id="Phobius"/>
    </source>
</evidence>
<keyword evidence="3" id="KW-0503">Monooxygenase</keyword>
<evidence type="ECO:0000259" key="2">
    <source>
        <dbReference type="PROSITE" id="PS51725"/>
    </source>
</evidence>
<keyword evidence="1" id="KW-0812">Transmembrane</keyword>
<reference evidence="3" key="2">
    <citation type="submission" date="2020-09" db="EMBL/GenBank/DDBJ databases">
        <authorList>
            <person name="Sun Q."/>
            <person name="Zhou Y."/>
        </authorList>
    </citation>
    <scope>NUCLEOTIDE SEQUENCE</scope>
    <source>
        <strain evidence="3">CGMCC 1.12919</strain>
    </source>
</reference>
<keyword evidence="4" id="KW-1185">Reference proteome</keyword>